<name>A0ABR2U9W6_9ROSI</name>
<dbReference type="Proteomes" id="UP001396334">
    <property type="component" value="Unassembled WGS sequence"/>
</dbReference>
<gene>
    <name evidence="3" type="ORF">V6N11_052399</name>
</gene>
<dbReference type="InterPro" id="IPR055357">
    <property type="entry name" value="LRR_At1g61320_AtMIF1"/>
</dbReference>
<feature type="domain" description="F-box" evidence="1">
    <location>
        <begin position="43"/>
        <end position="79"/>
    </location>
</feature>
<comment type="caution">
    <text evidence="3">The sequence shown here is derived from an EMBL/GenBank/DDBJ whole genome shotgun (WGS) entry which is preliminary data.</text>
</comment>
<dbReference type="SUPFAM" id="SSF52047">
    <property type="entry name" value="RNI-like"/>
    <property type="match status" value="1"/>
</dbReference>
<dbReference type="InterPro" id="IPR036047">
    <property type="entry name" value="F-box-like_dom_sf"/>
</dbReference>
<dbReference type="SUPFAM" id="SSF81383">
    <property type="entry name" value="F-box domain"/>
    <property type="match status" value="1"/>
</dbReference>
<dbReference type="Pfam" id="PF00646">
    <property type="entry name" value="F-box"/>
    <property type="match status" value="1"/>
</dbReference>
<dbReference type="InterPro" id="IPR053772">
    <property type="entry name" value="At1g61320/At1g61330-like"/>
</dbReference>
<dbReference type="EMBL" id="JBBPBN010000001">
    <property type="protein sequence ID" value="KAK9046512.1"/>
    <property type="molecule type" value="Genomic_DNA"/>
</dbReference>
<dbReference type="PANTHER" id="PTHR34145">
    <property type="entry name" value="OS02G0105600 PROTEIN"/>
    <property type="match status" value="1"/>
</dbReference>
<sequence length="416" mass="47489">MGKKLRKKKRKNRNKKLRQHKEINAISKQIENIDLEEKKDDLISRLEDDILCHILSLVPLRCAVQTSLLSNRWRNLWRKAIEFQGTIEDFPRVITSVLESSDRRMLFHFGQGSILATIKDREEVNLSFSDGGPGTFSLFDWNLELNPQTPSSQLFSCIKNIHLKSVNKLTSQIVSSVISKLQLLESLQISECKGLQSLNIEAGSRFQTLTILDCLQLNEIYVLAYNLRKLVFQGQLPWFCLKCSPNLETVILDFRHGPGYNPFACENLLCLLMDIKHVKALTVSAWLFKVPISKWLPSAGAIWVRNDFVFNNLKELCWIDSSMGNQSSIATLTSFLRICPFLEQLVINVDPRNYCSPSWGGCSFWKDYSNRVASATTLEHLNVVKFKGVLGHEDEILLAECLAEVASEELKLMHVE</sequence>
<dbReference type="InterPro" id="IPR001810">
    <property type="entry name" value="F-box_dom"/>
</dbReference>
<organism evidence="3 4">
    <name type="scientific">Hibiscus sabdariffa</name>
    <name type="common">roselle</name>
    <dbReference type="NCBI Taxonomy" id="183260"/>
    <lineage>
        <taxon>Eukaryota</taxon>
        <taxon>Viridiplantae</taxon>
        <taxon>Streptophyta</taxon>
        <taxon>Embryophyta</taxon>
        <taxon>Tracheophyta</taxon>
        <taxon>Spermatophyta</taxon>
        <taxon>Magnoliopsida</taxon>
        <taxon>eudicotyledons</taxon>
        <taxon>Gunneridae</taxon>
        <taxon>Pentapetalae</taxon>
        <taxon>rosids</taxon>
        <taxon>malvids</taxon>
        <taxon>Malvales</taxon>
        <taxon>Malvaceae</taxon>
        <taxon>Malvoideae</taxon>
        <taxon>Hibiscus</taxon>
    </lineage>
</organism>
<proteinExistence type="predicted"/>
<dbReference type="PANTHER" id="PTHR34145:SF53">
    <property type="entry name" value="LEUCINE-RICH REPEAT DOMAIN SUPERFAMILY"/>
    <property type="match status" value="1"/>
</dbReference>
<evidence type="ECO:0000259" key="2">
    <source>
        <dbReference type="Pfam" id="PF23622"/>
    </source>
</evidence>
<feature type="domain" description="At1g61320/AtMIF1 LRR" evidence="2">
    <location>
        <begin position="155"/>
        <end position="354"/>
    </location>
</feature>
<protein>
    <recommendedName>
        <fullName evidence="5">F-box protein</fullName>
    </recommendedName>
</protein>
<accession>A0ABR2U9W6</accession>
<evidence type="ECO:0000313" key="3">
    <source>
        <dbReference type="EMBL" id="KAK9046512.1"/>
    </source>
</evidence>
<keyword evidence="4" id="KW-1185">Reference proteome</keyword>
<evidence type="ECO:0000259" key="1">
    <source>
        <dbReference type="Pfam" id="PF00646"/>
    </source>
</evidence>
<dbReference type="Gene3D" id="1.20.1280.50">
    <property type="match status" value="1"/>
</dbReference>
<dbReference type="Pfam" id="PF23622">
    <property type="entry name" value="LRR_At1g61320_AtMIF1"/>
    <property type="match status" value="1"/>
</dbReference>
<dbReference type="CDD" id="cd22160">
    <property type="entry name" value="F-box_AtFBL13-like"/>
    <property type="match status" value="1"/>
</dbReference>
<reference evidence="3 4" key="1">
    <citation type="journal article" date="2024" name="G3 (Bethesda)">
        <title>Genome assembly of Hibiscus sabdariffa L. provides insights into metabolisms of medicinal natural products.</title>
        <authorList>
            <person name="Kim T."/>
        </authorList>
    </citation>
    <scope>NUCLEOTIDE SEQUENCE [LARGE SCALE GENOMIC DNA]</scope>
    <source>
        <strain evidence="3">TK-2024</strain>
        <tissue evidence="3">Old leaves</tissue>
    </source>
</reference>
<evidence type="ECO:0008006" key="5">
    <source>
        <dbReference type="Google" id="ProtNLM"/>
    </source>
</evidence>
<evidence type="ECO:0000313" key="4">
    <source>
        <dbReference type="Proteomes" id="UP001396334"/>
    </source>
</evidence>
<dbReference type="InterPro" id="IPR053781">
    <property type="entry name" value="F-box_AtFBL13-like"/>
</dbReference>